<dbReference type="PANTHER" id="PTHR46609">
    <property type="entry name" value="EXONUCLEASE, PHAGE-TYPE/RECB, C-TERMINAL DOMAIN-CONTAINING PROTEIN"/>
    <property type="match status" value="1"/>
</dbReference>
<keyword evidence="6" id="KW-1185">Reference proteome</keyword>
<dbReference type="Proteomes" id="UP000203996">
    <property type="component" value="Segment"/>
</dbReference>
<dbReference type="InterPro" id="IPR034720">
    <property type="entry name" value="Viral_alk_exo"/>
</dbReference>
<dbReference type="RefSeq" id="YP_009255278.1">
    <property type="nucleotide sequence ID" value="NC_030240.1"/>
</dbReference>
<dbReference type="GO" id="GO:0004519">
    <property type="term" value="F:endonuclease activity"/>
    <property type="evidence" value="ECO:0007669"/>
    <property type="project" value="UniProtKB-KW"/>
</dbReference>
<gene>
    <name evidence="5" type="primary">alk-exo</name>
    <name evidence="5" type="ORF">CapoNPV_021</name>
</gene>
<reference evidence="5 6" key="1">
    <citation type="journal article" date="2016" name="PLoS ONE">
        <title>Genome Sequencing and Analysis of Catopsilia pomona nucleopolyhedrovirus: A Distinct Species in Group I Alphabaculovirus.</title>
        <authorList>
            <person name="Wang J."/>
            <person name="Zhu Z."/>
            <person name="Zhang L."/>
            <person name="Hou D."/>
            <person name="Wang M."/>
            <person name="Arif B."/>
            <person name="Kou Z."/>
            <person name="Wang H."/>
            <person name="Deng F."/>
            <person name="Hu Z."/>
        </authorList>
    </citation>
    <scope>NUCLEOTIDE SEQUENCE [LARGE SCALE GENOMIC DNA]</scope>
    <source>
        <strain evidence="5">416</strain>
    </source>
</reference>
<dbReference type="InterPro" id="IPR011604">
    <property type="entry name" value="PDDEXK-like_dom_sf"/>
</dbReference>
<dbReference type="Pfam" id="PF01771">
    <property type="entry name" value="Viral_alk_exo"/>
    <property type="match status" value="1"/>
</dbReference>
<keyword evidence="4" id="KW-0269">Exonuclease</keyword>
<keyword evidence="1" id="KW-0540">Nuclease</keyword>
<accession>A0A172WZ93</accession>
<dbReference type="Gene3D" id="3.90.320.10">
    <property type="match status" value="1"/>
</dbReference>
<keyword evidence="2" id="KW-0255">Endonuclease</keyword>
<proteinExistence type="predicted"/>
<dbReference type="OrthoDB" id="9306at10239"/>
<evidence type="ECO:0000256" key="4">
    <source>
        <dbReference type="ARBA" id="ARBA00022839"/>
    </source>
</evidence>
<dbReference type="GO" id="GO:0004527">
    <property type="term" value="F:exonuclease activity"/>
    <property type="evidence" value="ECO:0007669"/>
    <property type="project" value="UniProtKB-KW"/>
</dbReference>
<evidence type="ECO:0000313" key="6">
    <source>
        <dbReference type="Proteomes" id="UP000203996"/>
    </source>
</evidence>
<evidence type="ECO:0000256" key="3">
    <source>
        <dbReference type="ARBA" id="ARBA00022801"/>
    </source>
</evidence>
<dbReference type="GeneID" id="27924245"/>
<dbReference type="InterPro" id="IPR011335">
    <property type="entry name" value="Restrct_endonuc-II-like"/>
</dbReference>
<sequence length="434" mass="50454">MFASLNPEQTLLFKKYKFNNYVKNIRLTQTQLNEWRTNKTIVDPKPLNDDEIMRIEKATRGQSNNDLWTLLRLDRTTASATSAANSRANNLFQKPALVFGNAQENLVKANNTLMFEHMRAKIVEMCNNNGGAQLQSIDIIETVPDCGMFFSKLGLHAASPDSYFKLSDGTYIPVEIKCPYNYRDTTVEQMRSTLGGNKSRYRVKHTALTVNKFGQPHFEVVTTDPHYRQMQRQMYTMNAPFCFYVVKFKHNLIVKTVRRDEAFCRKECETESKAYVAFAIENANVSRFQQIDQRVRSFKSHGDNHNFNETQTVNLAHRGIYLDYGYLKCVYCTTFNMDSREPYNSVMARVHDQCTGVPLKQDKFDNPSFFDHTKRYRSLLKSTQHRECAESIAYFGYYMDENNEIKTFCCAVKSENPTKHNHKPDCAYYLEILK</sequence>
<evidence type="ECO:0000313" key="5">
    <source>
        <dbReference type="EMBL" id="ANF29669.1"/>
    </source>
</evidence>
<organism evidence="5 6">
    <name type="scientific">Catopsilia pomona nucleopolyhedrovirus</name>
    <dbReference type="NCBI Taxonomy" id="1850906"/>
    <lineage>
        <taxon>Viruses</taxon>
        <taxon>Viruses incertae sedis</taxon>
        <taxon>Naldaviricetes</taxon>
        <taxon>Lefavirales</taxon>
        <taxon>Baculoviridae</taxon>
        <taxon>Alphabaculovirus</taxon>
        <taxon>Alphabaculovirus capomonae</taxon>
    </lineage>
</organism>
<evidence type="ECO:0000256" key="1">
    <source>
        <dbReference type="ARBA" id="ARBA00022722"/>
    </source>
</evidence>
<dbReference type="SUPFAM" id="SSF52980">
    <property type="entry name" value="Restriction endonuclease-like"/>
    <property type="match status" value="1"/>
</dbReference>
<name>A0A172WZ93_9ABAC</name>
<dbReference type="KEGG" id="vg:27924245"/>
<dbReference type="InterPro" id="IPR051703">
    <property type="entry name" value="NF-kappa-B_Signaling_Reg"/>
</dbReference>
<keyword evidence="3" id="KW-0378">Hydrolase</keyword>
<protein>
    <submittedName>
        <fullName evidence="5">Alk-exo</fullName>
    </submittedName>
</protein>
<dbReference type="EMBL" id="KU565883">
    <property type="protein sequence ID" value="ANF29669.1"/>
    <property type="molecule type" value="Genomic_DNA"/>
</dbReference>
<dbReference type="PANTHER" id="PTHR46609:SF8">
    <property type="entry name" value="YQAJ VIRAL RECOMBINASE DOMAIN-CONTAINING PROTEIN"/>
    <property type="match status" value="1"/>
</dbReference>
<evidence type="ECO:0000256" key="2">
    <source>
        <dbReference type="ARBA" id="ARBA00022759"/>
    </source>
</evidence>